<feature type="compositionally biased region" description="Low complexity" evidence="2">
    <location>
        <begin position="229"/>
        <end position="261"/>
    </location>
</feature>
<keyword evidence="5" id="KW-1185">Reference proteome</keyword>
<keyword evidence="1" id="KW-0378">Hydrolase</keyword>
<dbReference type="SUPFAM" id="SSF52499">
    <property type="entry name" value="Isochorismatase-like hydrolases"/>
    <property type="match status" value="1"/>
</dbReference>
<proteinExistence type="predicted"/>
<dbReference type="InterPro" id="IPR050272">
    <property type="entry name" value="Isochorismatase-like_hydrls"/>
</dbReference>
<evidence type="ECO:0000313" key="5">
    <source>
        <dbReference type="Proteomes" id="UP000239322"/>
    </source>
</evidence>
<dbReference type="InterPro" id="IPR000868">
    <property type="entry name" value="Isochorismatase-like_dom"/>
</dbReference>
<dbReference type="PANTHER" id="PTHR43540:SF6">
    <property type="entry name" value="ISOCHORISMATASE-LIKE DOMAIN-CONTAINING PROTEIN"/>
    <property type="match status" value="1"/>
</dbReference>
<feature type="compositionally biased region" description="Low complexity" evidence="2">
    <location>
        <begin position="199"/>
        <end position="212"/>
    </location>
</feature>
<accession>A0A2S9PSH7</accession>
<sequence>MGPPTAVPHPVPGGDGLPPPPAAALPDPARAALVVLGLQRDLPELLPGPCTGELLASVRLLRDRAGALGVPVVHGVERRPAPGPGPAGGPPPGPLEPRVGEYLVDHARPNAFLGSRLARVLRTLGRDQLVLCGLLAEHTVLTAADALGHGFTACLASDAVADLTAERRAAALRRAARHGALIRPAGELFAPDPPRRRAAAAPGRAEAAAAGPERTEAPTPVPAPTGTRAEPPAGGHPAAEARLPEPAGAGHPAAGALPARPVGAERVSDAAGLAV</sequence>
<protein>
    <submittedName>
        <fullName evidence="4">Isochorismatase</fullName>
    </submittedName>
</protein>
<dbReference type="InterPro" id="IPR036380">
    <property type="entry name" value="Isochorismatase-like_sf"/>
</dbReference>
<gene>
    <name evidence="4" type="ORF">C6N75_20625</name>
</gene>
<evidence type="ECO:0000259" key="3">
    <source>
        <dbReference type="Pfam" id="PF00857"/>
    </source>
</evidence>
<evidence type="ECO:0000256" key="1">
    <source>
        <dbReference type="ARBA" id="ARBA00022801"/>
    </source>
</evidence>
<feature type="region of interest" description="Disordered" evidence="2">
    <location>
        <begin position="1"/>
        <end position="25"/>
    </location>
</feature>
<evidence type="ECO:0000256" key="2">
    <source>
        <dbReference type="SAM" id="MobiDB-lite"/>
    </source>
</evidence>
<feature type="region of interest" description="Disordered" evidence="2">
    <location>
        <begin position="186"/>
        <end position="275"/>
    </location>
</feature>
<name>A0A2S9PSH7_9ACTN</name>
<dbReference type="EMBL" id="PVLV01000327">
    <property type="protein sequence ID" value="PRH77378.1"/>
    <property type="molecule type" value="Genomic_DNA"/>
</dbReference>
<dbReference type="Pfam" id="PF00857">
    <property type="entry name" value="Isochorismatase"/>
    <property type="match status" value="1"/>
</dbReference>
<dbReference type="Gene3D" id="3.40.50.850">
    <property type="entry name" value="Isochorismatase-like"/>
    <property type="match status" value="1"/>
</dbReference>
<dbReference type="GO" id="GO:0016787">
    <property type="term" value="F:hydrolase activity"/>
    <property type="evidence" value="ECO:0007669"/>
    <property type="project" value="UniProtKB-KW"/>
</dbReference>
<feature type="compositionally biased region" description="Pro residues" evidence="2">
    <location>
        <begin position="81"/>
        <end position="95"/>
    </location>
</feature>
<comment type="caution">
    <text evidence="4">The sequence shown here is derived from an EMBL/GenBank/DDBJ whole genome shotgun (WGS) entry which is preliminary data.</text>
</comment>
<dbReference type="AlphaFoldDB" id="A0A2S9PSH7"/>
<feature type="domain" description="Isochorismatase-like" evidence="3">
    <location>
        <begin position="32"/>
        <end position="180"/>
    </location>
</feature>
<feature type="region of interest" description="Disordered" evidence="2">
    <location>
        <begin position="75"/>
        <end position="96"/>
    </location>
</feature>
<dbReference type="RefSeq" id="WP_105870400.1">
    <property type="nucleotide sequence ID" value="NZ_PVLV01000327.1"/>
</dbReference>
<evidence type="ECO:0000313" key="4">
    <source>
        <dbReference type="EMBL" id="PRH77378.1"/>
    </source>
</evidence>
<organism evidence="4 5">
    <name type="scientific">Streptomyces solincola</name>
    <dbReference type="NCBI Taxonomy" id="2100817"/>
    <lineage>
        <taxon>Bacteria</taxon>
        <taxon>Bacillati</taxon>
        <taxon>Actinomycetota</taxon>
        <taxon>Actinomycetes</taxon>
        <taxon>Kitasatosporales</taxon>
        <taxon>Streptomycetaceae</taxon>
        <taxon>Streptomyces</taxon>
    </lineage>
</organism>
<dbReference type="PANTHER" id="PTHR43540">
    <property type="entry name" value="PEROXYUREIDOACRYLATE/UREIDOACRYLATE AMIDOHYDROLASE-RELATED"/>
    <property type="match status" value="1"/>
</dbReference>
<feature type="compositionally biased region" description="Pro residues" evidence="2">
    <location>
        <begin position="1"/>
        <end position="23"/>
    </location>
</feature>
<dbReference type="Proteomes" id="UP000239322">
    <property type="component" value="Unassembled WGS sequence"/>
</dbReference>
<reference evidence="4 5" key="1">
    <citation type="submission" date="2018-03" db="EMBL/GenBank/DDBJ databases">
        <title>Novel Streptomyces sp. from soil.</title>
        <authorList>
            <person name="Tan G.Y.A."/>
            <person name="Lee Z.Y."/>
        </authorList>
    </citation>
    <scope>NUCLEOTIDE SEQUENCE [LARGE SCALE GENOMIC DNA]</scope>
    <source>
        <strain evidence="4 5">ST5x</strain>
    </source>
</reference>
<dbReference type="OrthoDB" id="3174612at2"/>